<comment type="caution">
    <text evidence="1">The sequence shown here is derived from an EMBL/GenBank/DDBJ whole genome shotgun (WGS) entry which is preliminary data.</text>
</comment>
<dbReference type="OrthoDB" id="2749557at2759"/>
<proteinExistence type="predicted"/>
<name>A0A4R0RRN7_9APHY</name>
<dbReference type="AlphaFoldDB" id="A0A4R0RRN7"/>
<reference evidence="1 2" key="1">
    <citation type="submission" date="2018-11" db="EMBL/GenBank/DDBJ databases">
        <title>Genome assembly of Steccherinum ochraceum LE-BIN_3174, the white-rot fungus of the Steccherinaceae family (The Residual Polyporoid clade, Polyporales, Basidiomycota).</title>
        <authorList>
            <person name="Fedorova T.V."/>
            <person name="Glazunova O.A."/>
            <person name="Landesman E.O."/>
            <person name="Moiseenko K.V."/>
            <person name="Psurtseva N.V."/>
            <person name="Savinova O.S."/>
            <person name="Shakhova N.V."/>
            <person name="Tyazhelova T.V."/>
            <person name="Vasina D.V."/>
        </authorList>
    </citation>
    <scope>NUCLEOTIDE SEQUENCE [LARGE SCALE GENOMIC DNA]</scope>
    <source>
        <strain evidence="1 2">LE-BIN_3174</strain>
    </source>
</reference>
<keyword evidence="2" id="KW-1185">Reference proteome</keyword>
<protein>
    <submittedName>
        <fullName evidence="1">Uncharacterized protein</fullName>
    </submittedName>
</protein>
<evidence type="ECO:0000313" key="2">
    <source>
        <dbReference type="Proteomes" id="UP000292702"/>
    </source>
</evidence>
<dbReference type="Proteomes" id="UP000292702">
    <property type="component" value="Unassembled WGS sequence"/>
</dbReference>
<dbReference type="EMBL" id="RWJN01000004">
    <property type="protein sequence ID" value="TCD71570.1"/>
    <property type="molecule type" value="Genomic_DNA"/>
</dbReference>
<sequence length="395" mass="44925">MIADELVEEILIQAWMDGNIKNSFKERWYFYRAAQLTSRQWRRISHAVMLQYAMLDSLVDLQAYDHLIRLHVDSVRAKERQDGTGTIHRPTSDSTVQDIVPTKRGKEDWELFNTAIIRIPSSHSVSWCLNEFSDSRWKLLLPSCRRIVLFQSQQCRLSDVSVFATARSIRVVTFAIGSLDLEDVTSPAGQSILFPGVKTVHVYRCPTADTKRISARSNEVKALISFFPDIRHLTLNSPISFVSLAPLLPNIESLTLEIPPLYIQNLRATSVMGWNLSAALQASPVATARSEGEDGSVAQTLFRPKKIIVETEEELPNGWDQLAKRSHRVPRGKTSSGKIFKNPCVTNWELLDTLSAVIPQELETLMEHSRQETKELRKILEELEEEGMESEPELW</sequence>
<evidence type="ECO:0000313" key="1">
    <source>
        <dbReference type="EMBL" id="TCD71570.1"/>
    </source>
</evidence>
<organism evidence="1 2">
    <name type="scientific">Steccherinum ochraceum</name>
    <dbReference type="NCBI Taxonomy" id="92696"/>
    <lineage>
        <taxon>Eukaryota</taxon>
        <taxon>Fungi</taxon>
        <taxon>Dikarya</taxon>
        <taxon>Basidiomycota</taxon>
        <taxon>Agaricomycotina</taxon>
        <taxon>Agaricomycetes</taxon>
        <taxon>Polyporales</taxon>
        <taxon>Steccherinaceae</taxon>
        <taxon>Steccherinum</taxon>
    </lineage>
</organism>
<gene>
    <name evidence="1" type="ORF">EIP91_007317</name>
</gene>
<accession>A0A4R0RRN7</accession>